<dbReference type="Proteomes" id="UP000054495">
    <property type="component" value="Unassembled WGS sequence"/>
</dbReference>
<dbReference type="GO" id="GO:0003714">
    <property type="term" value="F:transcription corepressor activity"/>
    <property type="evidence" value="ECO:0007669"/>
    <property type="project" value="InterPro"/>
</dbReference>
<evidence type="ECO:0000256" key="1">
    <source>
        <dbReference type="ARBA" id="ARBA00004123"/>
    </source>
</evidence>
<dbReference type="GO" id="GO:0006357">
    <property type="term" value="P:regulation of transcription by RNA polymerase II"/>
    <property type="evidence" value="ECO:0007669"/>
    <property type="project" value="TreeGrafter"/>
</dbReference>
<comment type="subcellular location">
    <subcellularLocation>
        <location evidence="1">Nucleus</location>
    </subcellularLocation>
</comment>
<sequence length="205" mass="22392">MSFTSNEINYLIWRYLRESGFEHTAFVFGHESELNDCSITSSDLPSGSLVSIVQRGLFYIDAEVKAYNNELPTESGDESPCKMSLIDGAVYLSRILNDTSDSSVVPPPSPSDSGRPEVETAASTSSMAVNADNLSISPSQSSENVAGVDGLPPYGPERAAEIFRDYILNRMARSGPLESLPSFNVPVISIPQYELEERKDSRVLN</sequence>
<protein>
    <submittedName>
        <fullName evidence="7">LisH</fullName>
    </submittedName>
</protein>
<dbReference type="EMBL" id="KE124981">
    <property type="protein sequence ID" value="EPB73582.1"/>
    <property type="molecule type" value="Genomic_DNA"/>
</dbReference>
<evidence type="ECO:0000256" key="2">
    <source>
        <dbReference type="ARBA" id="ARBA00022574"/>
    </source>
</evidence>
<keyword evidence="3" id="KW-0677">Repeat</keyword>
<comment type="similarity">
    <text evidence="5">Belongs to the WD repeat EBI family.</text>
</comment>
<dbReference type="InterPro" id="IPR006594">
    <property type="entry name" value="LisH"/>
</dbReference>
<organism evidence="7 8">
    <name type="scientific">Ancylostoma ceylanicum</name>
    <dbReference type="NCBI Taxonomy" id="53326"/>
    <lineage>
        <taxon>Eukaryota</taxon>
        <taxon>Metazoa</taxon>
        <taxon>Ecdysozoa</taxon>
        <taxon>Nematoda</taxon>
        <taxon>Chromadorea</taxon>
        <taxon>Rhabditida</taxon>
        <taxon>Rhabditina</taxon>
        <taxon>Rhabditomorpha</taxon>
        <taxon>Strongyloidea</taxon>
        <taxon>Ancylostomatidae</taxon>
        <taxon>Ancylostomatinae</taxon>
        <taxon>Ancylostoma</taxon>
    </lineage>
</organism>
<evidence type="ECO:0000256" key="5">
    <source>
        <dbReference type="ARBA" id="ARBA00025741"/>
    </source>
</evidence>
<dbReference type="SMART" id="SM00667">
    <property type="entry name" value="LisH"/>
    <property type="match status" value="1"/>
</dbReference>
<dbReference type="InterPro" id="IPR045183">
    <property type="entry name" value="Ebi-like"/>
</dbReference>
<dbReference type="AlphaFoldDB" id="A0A0D6M102"/>
<dbReference type="Pfam" id="PF08513">
    <property type="entry name" value="LisH"/>
    <property type="match status" value="1"/>
</dbReference>
<evidence type="ECO:0000256" key="6">
    <source>
        <dbReference type="SAM" id="MobiDB-lite"/>
    </source>
</evidence>
<accession>A0A0D6M102</accession>
<proteinExistence type="inferred from homology"/>
<dbReference type="PANTHER" id="PTHR22846:SF2">
    <property type="entry name" value="F-BOX-LIKE_WD REPEAT-CONTAINING PROTEIN EBI"/>
    <property type="match status" value="1"/>
</dbReference>
<evidence type="ECO:0000313" key="8">
    <source>
        <dbReference type="Proteomes" id="UP000054495"/>
    </source>
</evidence>
<keyword evidence="4" id="KW-0539">Nucleus</keyword>
<keyword evidence="8" id="KW-1185">Reference proteome</keyword>
<dbReference type="GO" id="GO:0000118">
    <property type="term" value="C:histone deacetylase complex"/>
    <property type="evidence" value="ECO:0007669"/>
    <property type="project" value="TreeGrafter"/>
</dbReference>
<dbReference type="FunFam" id="1.20.960.30:FF:000001">
    <property type="entry name" value="F-box-like/WD repeat-containing protein TBL1XR1"/>
    <property type="match status" value="1"/>
</dbReference>
<gene>
    <name evidence="7" type="ORF">ANCCEY_07318</name>
</gene>
<evidence type="ECO:0000313" key="7">
    <source>
        <dbReference type="EMBL" id="EPB73582.1"/>
    </source>
</evidence>
<keyword evidence="2" id="KW-0853">WD repeat</keyword>
<dbReference type="PANTHER" id="PTHR22846">
    <property type="entry name" value="WD40 REPEAT PROTEIN"/>
    <property type="match status" value="1"/>
</dbReference>
<evidence type="ECO:0000256" key="3">
    <source>
        <dbReference type="ARBA" id="ARBA00022737"/>
    </source>
</evidence>
<dbReference type="PROSITE" id="PS50896">
    <property type="entry name" value="LISH"/>
    <property type="match status" value="1"/>
</dbReference>
<feature type="region of interest" description="Disordered" evidence="6">
    <location>
        <begin position="100"/>
        <end position="129"/>
    </location>
</feature>
<evidence type="ECO:0000256" key="4">
    <source>
        <dbReference type="ARBA" id="ARBA00023242"/>
    </source>
</evidence>
<name>A0A0D6M102_9BILA</name>
<reference evidence="7 8" key="1">
    <citation type="submission" date="2013-05" db="EMBL/GenBank/DDBJ databases">
        <title>Draft genome of the parasitic nematode Anyclostoma ceylanicum.</title>
        <authorList>
            <person name="Mitreva M."/>
        </authorList>
    </citation>
    <scope>NUCLEOTIDE SEQUENCE [LARGE SCALE GENOMIC DNA]</scope>
</reference>
<dbReference type="Gene3D" id="1.20.960.30">
    <property type="match status" value="1"/>
</dbReference>